<comment type="caution">
    <text evidence="1">The sequence shown here is derived from an EMBL/GenBank/DDBJ whole genome shotgun (WGS) entry which is preliminary data.</text>
</comment>
<protein>
    <submittedName>
        <fullName evidence="1">Uncharacterized protein</fullName>
    </submittedName>
</protein>
<proteinExistence type="predicted"/>
<organism evidence="1 2">
    <name type="scientific">Dermacentor silvarum</name>
    <name type="common">Tick</name>
    <dbReference type="NCBI Taxonomy" id="543639"/>
    <lineage>
        <taxon>Eukaryota</taxon>
        <taxon>Metazoa</taxon>
        <taxon>Ecdysozoa</taxon>
        <taxon>Arthropoda</taxon>
        <taxon>Chelicerata</taxon>
        <taxon>Arachnida</taxon>
        <taxon>Acari</taxon>
        <taxon>Parasitiformes</taxon>
        <taxon>Ixodida</taxon>
        <taxon>Ixodoidea</taxon>
        <taxon>Ixodidae</taxon>
        <taxon>Rhipicephalinae</taxon>
        <taxon>Dermacentor</taxon>
    </lineage>
</organism>
<gene>
    <name evidence="1" type="ORF">HPB49_017761</name>
</gene>
<reference evidence="1" key="1">
    <citation type="submission" date="2020-05" db="EMBL/GenBank/DDBJ databases">
        <title>Large-scale comparative analyses of tick genomes elucidate their genetic diversity and vector capacities.</title>
        <authorList>
            <person name="Jia N."/>
            <person name="Wang J."/>
            <person name="Shi W."/>
            <person name="Du L."/>
            <person name="Sun Y."/>
            <person name="Zhan W."/>
            <person name="Jiang J."/>
            <person name="Wang Q."/>
            <person name="Zhang B."/>
            <person name="Ji P."/>
            <person name="Sakyi L.B."/>
            <person name="Cui X."/>
            <person name="Yuan T."/>
            <person name="Jiang B."/>
            <person name="Yang W."/>
            <person name="Lam T.T.-Y."/>
            <person name="Chang Q."/>
            <person name="Ding S."/>
            <person name="Wang X."/>
            <person name="Zhu J."/>
            <person name="Ruan X."/>
            <person name="Zhao L."/>
            <person name="Wei J."/>
            <person name="Que T."/>
            <person name="Du C."/>
            <person name="Cheng J."/>
            <person name="Dai P."/>
            <person name="Han X."/>
            <person name="Huang E."/>
            <person name="Gao Y."/>
            <person name="Liu J."/>
            <person name="Shao H."/>
            <person name="Ye R."/>
            <person name="Li L."/>
            <person name="Wei W."/>
            <person name="Wang X."/>
            <person name="Wang C."/>
            <person name="Yang T."/>
            <person name="Huo Q."/>
            <person name="Li W."/>
            <person name="Guo W."/>
            <person name="Chen H."/>
            <person name="Zhou L."/>
            <person name="Ni X."/>
            <person name="Tian J."/>
            <person name="Zhou Y."/>
            <person name="Sheng Y."/>
            <person name="Liu T."/>
            <person name="Pan Y."/>
            <person name="Xia L."/>
            <person name="Li J."/>
            <person name="Zhao F."/>
            <person name="Cao W."/>
        </authorList>
    </citation>
    <scope>NUCLEOTIDE SEQUENCE</scope>
    <source>
        <strain evidence="1">Dsil-2018</strain>
    </source>
</reference>
<evidence type="ECO:0000313" key="1">
    <source>
        <dbReference type="EMBL" id="KAH7970995.1"/>
    </source>
</evidence>
<evidence type="ECO:0000313" key="2">
    <source>
        <dbReference type="Proteomes" id="UP000821865"/>
    </source>
</evidence>
<sequence>MYVYKYFPYRIIFPSSRAGCRVGNKGLNFKYLTHRARLCAPSANRTSVLIGVISSAHNFEARAAIRDTWGGTALKMGFDVVFLLGKTSDQEIQRKILSEHSLYGDIVQGDFVDSYRNLTYKTVMLIRWAREKCSEANFVLKIDDDILLGVWDFAVVVNGLIGVKRSMWGFLFRDTRPRRDVHSKWYMSREEYAPDTYPPYLAGAGYLISGDSIAALESITEDECFFPFEDVYLTGIIAERAQVNRSGLEGFSITHNLYRQPCSTPRVVGCDAREEELGPWVLLRPSDQGVPTRARCGDLFRDQGRGLLSGSCQGAVAEGCPWSRPTEVLSAWADPGSRSL</sequence>
<dbReference type="Proteomes" id="UP000821865">
    <property type="component" value="Chromosome 11"/>
</dbReference>
<dbReference type="EMBL" id="CM023480">
    <property type="protein sequence ID" value="KAH7970995.1"/>
    <property type="molecule type" value="Genomic_DNA"/>
</dbReference>
<name>A0ACB8DJE8_DERSI</name>
<keyword evidence="2" id="KW-1185">Reference proteome</keyword>
<accession>A0ACB8DJE8</accession>